<dbReference type="GO" id="GO:0002161">
    <property type="term" value="F:aminoacyl-tRNA deacylase activity"/>
    <property type="evidence" value="ECO:0007669"/>
    <property type="project" value="InterPro"/>
</dbReference>
<dbReference type="PANTHER" id="PTHR31423">
    <property type="entry name" value="YBAK DOMAIN-CONTAINING PROTEIN"/>
    <property type="match status" value="1"/>
</dbReference>
<dbReference type="InterPro" id="IPR007214">
    <property type="entry name" value="YbaK/aa-tRNA-synth-assoc-dom"/>
</dbReference>
<dbReference type="InterPro" id="IPR040285">
    <property type="entry name" value="ProX/PRXD1"/>
</dbReference>
<name>A0A8J7MAW9_9RHOB</name>
<dbReference type="FunFam" id="3.90.960.10:FF:000005">
    <property type="entry name" value="Putative prolyl-tRNA synthetase"/>
    <property type="match status" value="1"/>
</dbReference>
<accession>A0A8J7MAW9</accession>
<dbReference type="Pfam" id="PF04073">
    <property type="entry name" value="tRNA_edit"/>
    <property type="match status" value="1"/>
</dbReference>
<evidence type="ECO:0000259" key="2">
    <source>
        <dbReference type="Pfam" id="PF04073"/>
    </source>
</evidence>
<dbReference type="AlphaFoldDB" id="A0A8J7MAW9"/>
<evidence type="ECO:0000256" key="1">
    <source>
        <dbReference type="ARBA" id="ARBA00010201"/>
    </source>
</evidence>
<evidence type="ECO:0000313" key="4">
    <source>
        <dbReference type="Proteomes" id="UP000655420"/>
    </source>
</evidence>
<proteinExistence type="inferred from homology"/>
<dbReference type="EMBL" id="JAEHHL010000010">
    <property type="protein sequence ID" value="MBK0400734.1"/>
    <property type="molecule type" value="Genomic_DNA"/>
</dbReference>
<gene>
    <name evidence="3" type="ORF">H0I76_16160</name>
</gene>
<reference evidence="3" key="1">
    <citation type="submission" date="2020-12" db="EMBL/GenBank/DDBJ databases">
        <title>Bacterial taxonomy.</title>
        <authorList>
            <person name="Pan X."/>
        </authorList>
    </citation>
    <scope>NUCLEOTIDE SEQUENCE</scope>
    <source>
        <strain evidence="3">M0105</strain>
    </source>
</reference>
<dbReference type="InterPro" id="IPR036754">
    <property type="entry name" value="YbaK/aa-tRNA-synt-asso_dom_sf"/>
</dbReference>
<comment type="caution">
    <text evidence="3">The sequence shown here is derived from an EMBL/GenBank/DDBJ whole genome shotgun (WGS) entry which is preliminary data.</text>
</comment>
<dbReference type="RefSeq" id="WP_200612117.1">
    <property type="nucleotide sequence ID" value="NZ_JAEHHL010000010.1"/>
</dbReference>
<evidence type="ECO:0000313" key="3">
    <source>
        <dbReference type="EMBL" id="MBK0400734.1"/>
    </source>
</evidence>
<comment type="similarity">
    <text evidence="1">Belongs to the PRORSD1 family.</text>
</comment>
<sequence length="186" mass="20467">MTGATPAGEAELYDYLRDHGIAFRHHTHPPLHTVEESRALRGDLPGAHVKNMFMKDKKGAIWLATCLEDREIRIRDLEKEIGAKNLSFGKPDLLWESLGVRPGAVTPFGLLNDREGRVNFALDARLLDFDTINVHPLHNEATTAISRDDLMRFVALTGHEAVVVDFDALEALARARAESGGHAAAG</sequence>
<dbReference type="PANTHER" id="PTHR31423:SF3">
    <property type="entry name" value="PROLYL-TRNA SYNTHETASE ASSOCIATED DOMAIN-CONTAINING PROTEIN 1-RELATED"/>
    <property type="match status" value="1"/>
</dbReference>
<dbReference type="CDD" id="cd04335">
    <property type="entry name" value="PrdX_deacylase"/>
    <property type="match status" value="1"/>
</dbReference>
<dbReference type="SUPFAM" id="SSF55826">
    <property type="entry name" value="YbaK/ProRS associated domain"/>
    <property type="match status" value="1"/>
</dbReference>
<dbReference type="Gene3D" id="3.90.960.10">
    <property type="entry name" value="YbaK/aminoacyl-tRNA synthetase-associated domain"/>
    <property type="match status" value="1"/>
</dbReference>
<feature type="domain" description="YbaK/aminoacyl-tRNA synthetase-associated" evidence="2">
    <location>
        <begin position="28"/>
        <end position="153"/>
    </location>
</feature>
<keyword evidence="4" id="KW-1185">Reference proteome</keyword>
<organism evidence="3 4">
    <name type="scientific">Thermohalobaculum xanthum</name>
    <dbReference type="NCBI Taxonomy" id="2753746"/>
    <lineage>
        <taxon>Bacteria</taxon>
        <taxon>Pseudomonadati</taxon>
        <taxon>Pseudomonadota</taxon>
        <taxon>Alphaproteobacteria</taxon>
        <taxon>Rhodobacterales</taxon>
        <taxon>Paracoccaceae</taxon>
        <taxon>Thermohalobaculum</taxon>
    </lineage>
</organism>
<dbReference type="Proteomes" id="UP000655420">
    <property type="component" value="Unassembled WGS sequence"/>
</dbReference>
<protein>
    <submittedName>
        <fullName evidence="3">Prolyl-tRNA synthetase associated domain-containing protein</fullName>
    </submittedName>
</protein>